<organism evidence="1 2">
    <name type="scientific">Ridgeia piscesae</name>
    <name type="common">Tubeworm</name>
    <dbReference type="NCBI Taxonomy" id="27915"/>
    <lineage>
        <taxon>Eukaryota</taxon>
        <taxon>Metazoa</taxon>
        <taxon>Spiralia</taxon>
        <taxon>Lophotrochozoa</taxon>
        <taxon>Annelida</taxon>
        <taxon>Polychaeta</taxon>
        <taxon>Sedentaria</taxon>
        <taxon>Canalipalpata</taxon>
        <taxon>Sabellida</taxon>
        <taxon>Siboglinidae</taxon>
        <taxon>Ridgeia</taxon>
    </lineage>
</organism>
<dbReference type="EMBL" id="JAODUO010000661">
    <property type="protein sequence ID" value="KAK2176473.1"/>
    <property type="molecule type" value="Genomic_DNA"/>
</dbReference>
<evidence type="ECO:0000313" key="2">
    <source>
        <dbReference type="Proteomes" id="UP001209878"/>
    </source>
</evidence>
<reference evidence="1" key="1">
    <citation type="journal article" date="2023" name="Mol. Biol. Evol.">
        <title>Third-Generation Sequencing Reveals the Adaptive Role of the Epigenome in Three Deep-Sea Polychaetes.</title>
        <authorList>
            <person name="Perez M."/>
            <person name="Aroh O."/>
            <person name="Sun Y."/>
            <person name="Lan Y."/>
            <person name="Juniper S.K."/>
            <person name="Young C.R."/>
            <person name="Angers B."/>
            <person name="Qian P.Y."/>
        </authorList>
    </citation>
    <scope>NUCLEOTIDE SEQUENCE</scope>
    <source>
        <strain evidence="1">R07B-5</strain>
    </source>
</reference>
<keyword evidence="2" id="KW-1185">Reference proteome</keyword>
<dbReference type="Proteomes" id="UP001209878">
    <property type="component" value="Unassembled WGS sequence"/>
</dbReference>
<evidence type="ECO:0000313" key="1">
    <source>
        <dbReference type="EMBL" id="KAK2176473.1"/>
    </source>
</evidence>
<protein>
    <submittedName>
        <fullName evidence="1">Uncharacterized protein</fullName>
    </submittedName>
</protein>
<gene>
    <name evidence="1" type="ORF">NP493_662g01029</name>
</gene>
<dbReference type="AlphaFoldDB" id="A0AAD9KTI8"/>
<comment type="caution">
    <text evidence="1">The sequence shown here is derived from an EMBL/GenBank/DDBJ whole genome shotgun (WGS) entry which is preliminary data.</text>
</comment>
<proteinExistence type="predicted"/>
<accession>A0AAD9KTI8</accession>
<name>A0AAD9KTI8_RIDPI</name>
<sequence length="99" mass="10860">MLPIHHLSAIRPEPRTAHNLKKWSVAGDLPAIQTPHRSADESSPLQELFSVLDDLVSSLSGETQLNVRRNTVIQDVTHLCGSDNMPDILAHVSMAFKGV</sequence>